<gene>
    <name evidence="6" type="ORF">PIL02S_02452</name>
</gene>
<name>A0A2W0CP96_9BACL</name>
<dbReference type="SUPFAM" id="SSF46689">
    <property type="entry name" value="Homeodomain-like"/>
    <property type="match status" value="1"/>
</dbReference>
<evidence type="ECO:0000256" key="1">
    <source>
        <dbReference type="ARBA" id="ARBA00023015"/>
    </source>
</evidence>
<evidence type="ECO:0000256" key="3">
    <source>
        <dbReference type="ARBA" id="ARBA00023163"/>
    </source>
</evidence>
<dbReference type="Pfam" id="PF00440">
    <property type="entry name" value="TetR_N"/>
    <property type="match status" value="1"/>
</dbReference>
<dbReference type="SUPFAM" id="SSF48498">
    <property type="entry name" value="Tetracyclin repressor-like, C-terminal domain"/>
    <property type="match status" value="1"/>
</dbReference>
<keyword evidence="2 4" id="KW-0238">DNA-binding</keyword>
<dbReference type="EMBL" id="PRLG01000018">
    <property type="protein sequence ID" value="PYY29498.1"/>
    <property type="molecule type" value="Genomic_DNA"/>
</dbReference>
<accession>A0A2W0CP96</accession>
<dbReference type="GO" id="GO:0003700">
    <property type="term" value="F:DNA-binding transcription factor activity"/>
    <property type="evidence" value="ECO:0007669"/>
    <property type="project" value="TreeGrafter"/>
</dbReference>
<feature type="domain" description="HTH tetR-type" evidence="5">
    <location>
        <begin position="1"/>
        <end position="60"/>
    </location>
</feature>
<dbReference type="GO" id="GO:0000976">
    <property type="term" value="F:transcription cis-regulatory region binding"/>
    <property type="evidence" value="ECO:0007669"/>
    <property type="project" value="TreeGrafter"/>
</dbReference>
<dbReference type="AlphaFoldDB" id="A0A2W0CP96"/>
<dbReference type="InterPro" id="IPR036271">
    <property type="entry name" value="Tet_transcr_reg_TetR-rel_C_sf"/>
</dbReference>
<proteinExistence type="predicted"/>
<dbReference type="Gene3D" id="1.10.357.10">
    <property type="entry name" value="Tetracycline Repressor, domain 2"/>
    <property type="match status" value="1"/>
</dbReference>
<dbReference type="Proteomes" id="UP000247459">
    <property type="component" value="Unassembled WGS sequence"/>
</dbReference>
<keyword evidence="3" id="KW-0804">Transcription</keyword>
<evidence type="ECO:0000259" key="5">
    <source>
        <dbReference type="PROSITE" id="PS50977"/>
    </source>
</evidence>
<evidence type="ECO:0000313" key="6">
    <source>
        <dbReference type="EMBL" id="PYY29498.1"/>
    </source>
</evidence>
<dbReference type="PROSITE" id="PS50977">
    <property type="entry name" value="HTH_TETR_2"/>
    <property type="match status" value="1"/>
</dbReference>
<evidence type="ECO:0000313" key="7">
    <source>
        <dbReference type="Proteomes" id="UP000247459"/>
    </source>
</evidence>
<dbReference type="OrthoDB" id="509229at2"/>
<reference evidence="6 7" key="1">
    <citation type="submission" date="2018-01" db="EMBL/GenBank/DDBJ databases">
        <title>Genome sequence of the PGP bacterium Paenibacillus illinoisensis E3.</title>
        <authorList>
            <person name="Rolli E."/>
            <person name="Marasco R."/>
            <person name="Bessem C."/>
            <person name="Michoud G."/>
            <person name="Gaiarsa S."/>
            <person name="Borin S."/>
            <person name="Daffonchio D."/>
        </authorList>
    </citation>
    <scope>NUCLEOTIDE SEQUENCE [LARGE SCALE GENOMIC DNA]</scope>
    <source>
        <strain evidence="6 7">E3</strain>
    </source>
</reference>
<keyword evidence="1" id="KW-0805">Transcription regulation</keyword>
<sequence length="207" mass="23715">MTAQSIRNAALFHFARDGYEGASLRAIADDVGIKKPSIYAHFSGKEDLFLQALAHAFQEVKRHTLEYFRDHAELPLEDRLKGVFPWFEKEYNASPSTRLMLRMSYFPPPGLYNEVMDIAHPFLDGMERSLNRLLQRAVRHGELPSIPTKQAAIAFMTSLDGITVEIIYGSSRRYNRRLEAAWPVFWHGIHHLNEEAQKIVLEGETSS</sequence>
<evidence type="ECO:0000256" key="4">
    <source>
        <dbReference type="PROSITE-ProRule" id="PRU00335"/>
    </source>
</evidence>
<comment type="caution">
    <text evidence="6">The sequence shown here is derived from an EMBL/GenBank/DDBJ whole genome shotgun (WGS) entry which is preliminary data.</text>
</comment>
<protein>
    <submittedName>
        <fullName evidence="6">Transcriptional regulator</fullName>
    </submittedName>
</protein>
<dbReference type="InterPro" id="IPR001647">
    <property type="entry name" value="HTH_TetR"/>
</dbReference>
<dbReference type="InterPro" id="IPR050109">
    <property type="entry name" value="HTH-type_TetR-like_transc_reg"/>
</dbReference>
<evidence type="ECO:0000256" key="2">
    <source>
        <dbReference type="ARBA" id="ARBA00023125"/>
    </source>
</evidence>
<organism evidence="6 7">
    <name type="scientific">Paenibacillus illinoisensis</name>
    <dbReference type="NCBI Taxonomy" id="59845"/>
    <lineage>
        <taxon>Bacteria</taxon>
        <taxon>Bacillati</taxon>
        <taxon>Bacillota</taxon>
        <taxon>Bacilli</taxon>
        <taxon>Bacillales</taxon>
        <taxon>Paenibacillaceae</taxon>
        <taxon>Paenibacillus</taxon>
    </lineage>
</organism>
<feature type="DNA-binding region" description="H-T-H motif" evidence="4">
    <location>
        <begin position="23"/>
        <end position="42"/>
    </location>
</feature>
<dbReference type="RefSeq" id="WP_110758599.1">
    <property type="nucleotide sequence ID" value="NZ_PRLG01000018.1"/>
</dbReference>
<dbReference type="InterPro" id="IPR009057">
    <property type="entry name" value="Homeodomain-like_sf"/>
</dbReference>
<dbReference type="Gene3D" id="1.10.10.60">
    <property type="entry name" value="Homeodomain-like"/>
    <property type="match status" value="1"/>
</dbReference>
<dbReference type="PRINTS" id="PR00455">
    <property type="entry name" value="HTHTETR"/>
</dbReference>
<dbReference type="PANTHER" id="PTHR30055">
    <property type="entry name" value="HTH-TYPE TRANSCRIPTIONAL REGULATOR RUTR"/>
    <property type="match status" value="1"/>
</dbReference>
<dbReference type="PANTHER" id="PTHR30055:SF238">
    <property type="entry name" value="MYCOFACTOCIN BIOSYNTHESIS TRANSCRIPTIONAL REGULATOR MFTR-RELATED"/>
    <property type="match status" value="1"/>
</dbReference>